<dbReference type="Gene3D" id="1.10.357.10">
    <property type="entry name" value="Tetracycline Repressor, domain 2"/>
    <property type="match status" value="1"/>
</dbReference>
<name>A0A1E5LCJ8_9BACI</name>
<dbReference type="Proteomes" id="UP000095209">
    <property type="component" value="Unassembled WGS sequence"/>
</dbReference>
<reference evidence="5 6" key="1">
    <citation type="submission" date="2016-08" db="EMBL/GenBank/DDBJ databases">
        <title>Genome of Bacillus solimangrovi GH2-4.</title>
        <authorList>
            <person name="Lim S."/>
            <person name="Kim B.-C."/>
        </authorList>
    </citation>
    <scope>NUCLEOTIDE SEQUENCE [LARGE SCALE GENOMIC DNA]</scope>
    <source>
        <strain evidence="5 6">GH2-4</strain>
    </source>
</reference>
<evidence type="ECO:0000256" key="2">
    <source>
        <dbReference type="ARBA" id="ARBA00023125"/>
    </source>
</evidence>
<gene>
    <name evidence="5" type="ORF">BFG57_03450</name>
</gene>
<dbReference type="InterPro" id="IPR001647">
    <property type="entry name" value="HTH_TetR"/>
</dbReference>
<proteinExistence type="predicted"/>
<dbReference type="PRINTS" id="PR00455">
    <property type="entry name" value="HTHTETR"/>
</dbReference>
<evidence type="ECO:0000313" key="6">
    <source>
        <dbReference type="Proteomes" id="UP000095209"/>
    </source>
</evidence>
<dbReference type="PROSITE" id="PS50977">
    <property type="entry name" value="HTH_TETR_2"/>
    <property type="match status" value="1"/>
</dbReference>
<dbReference type="GO" id="GO:0003677">
    <property type="term" value="F:DNA binding"/>
    <property type="evidence" value="ECO:0007669"/>
    <property type="project" value="UniProtKB-UniRule"/>
</dbReference>
<dbReference type="PANTHER" id="PTHR43479:SF11">
    <property type="entry name" value="ACREF_ENVCD OPERON REPRESSOR-RELATED"/>
    <property type="match status" value="1"/>
</dbReference>
<dbReference type="STRING" id="1305675.BFG57_03450"/>
<dbReference type="SUPFAM" id="SSF48498">
    <property type="entry name" value="Tetracyclin repressor-like, C-terminal domain"/>
    <property type="match status" value="1"/>
</dbReference>
<dbReference type="Pfam" id="PF00440">
    <property type="entry name" value="TetR_N"/>
    <property type="match status" value="1"/>
</dbReference>
<dbReference type="EMBL" id="MJEH01000044">
    <property type="protein sequence ID" value="OEH91806.1"/>
    <property type="molecule type" value="Genomic_DNA"/>
</dbReference>
<feature type="DNA-binding region" description="H-T-H motif" evidence="3">
    <location>
        <begin position="33"/>
        <end position="52"/>
    </location>
</feature>
<protein>
    <recommendedName>
        <fullName evidence="4">HTH tetR-type domain-containing protein</fullName>
    </recommendedName>
</protein>
<dbReference type="InterPro" id="IPR050624">
    <property type="entry name" value="HTH-type_Tx_Regulator"/>
</dbReference>
<dbReference type="OrthoDB" id="9789566at2"/>
<dbReference type="PANTHER" id="PTHR43479">
    <property type="entry name" value="ACREF/ENVCD OPERON REPRESSOR-RELATED"/>
    <property type="match status" value="1"/>
</dbReference>
<evidence type="ECO:0000256" key="3">
    <source>
        <dbReference type="PROSITE-ProRule" id="PRU00335"/>
    </source>
</evidence>
<organism evidence="5 6">
    <name type="scientific">Bacillus solimangrovi</name>
    <dbReference type="NCBI Taxonomy" id="1305675"/>
    <lineage>
        <taxon>Bacteria</taxon>
        <taxon>Bacillati</taxon>
        <taxon>Bacillota</taxon>
        <taxon>Bacilli</taxon>
        <taxon>Bacillales</taxon>
        <taxon>Bacillaceae</taxon>
        <taxon>Bacillus</taxon>
    </lineage>
</organism>
<keyword evidence="2 3" id="KW-0238">DNA-binding</keyword>
<sequence>MDCITRRDKMETKDKVLEAAVSLFNAKGYQGSSIREIAKQADVNPALISYYFGGKKGLLENLLLQFYEPYLALLNKIVEEQISVSPLYCLKQIGQHILNFQQQHIQLTSFVYREMTLDSMLVREMMSTYLKKETYYIQQVFTKGIELGECMNIPTEHAVIQFKGMLMMPFLYPRYLSEVLYLQPVEGYFVERYSRQIEQWIDSLQLLEPLQLQAK</sequence>
<dbReference type="NCBIfam" id="NF037937">
    <property type="entry name" value="septum_RefZ"/>
    <property type="match status" value="1"/>
</dbReference>
<dbReference type="SUPFAM" id="SSF46689">
    <property type="entry name" value="Homeodomain-like"/>
    <property type="match status" value="1"/>
</dbReference>
<dbReference type="AlphaFoldDB" id="A0A1E5LCJ8"/>
<dbReference type="PROSITE" id="PS01081">
    <property type="entry name" value="HTH_TETR_1"/>
    <property type="match status" value="1"/>
</dbReference>
<evidence type="ECO:0000259" key="4">
    <source>
        <dbReference type="PROSITE" id="PS50977"/>
    </source>
</evidence>
<dbReference type="InterPro" id="IPR009057">
    <property type="entry name" value="Homeodomain-like_sf"/>
</dbReference>
<keyword evidence="6" id="KW-1185">Reference proteome</keyword>
<dbReference type="InterPro" id="IPR036271">
    <property type="entry name" value="Tet_transcr_reg_TetR-rel_C_sf"/>
</dbReference>
<keyword evidence="1" id="KW-0678">Repressor</keyword>
<feature type="domain" description="HTH tetR-type" evidence="4">
    <location>
        <begin position="10"/>
        <end position="70"/>
    </location>
</feature>
<evidence type="ECO:0000313" key="5">
    <source>
        <dbReference type="EMBL" id="OEH91806.1"/>
    </source>
</evidence>
<evidence type="ECO:0000256" key="1">
    <source>
        <dbReference type="ARBA" id="ARBA00022491"/>
    </source>
</evidence>
<comment type="caution">
    <text evidence="5">The sequence shown here is derived from an EMBL/GenBank/DDBJ whole genome shotgun (WGS) entry which is preliminary data.</text>
</comment>
<dbReference type="InterPro" id="IPR023772">
    <property type="entry name" value="DNA-bd_HTH_TetR-type_CS"/>
</dbReference>
<accession>A0A1E5LCJ8</accession>